<dbReference type="Proteomes" id="UP001211044">
    <property type="component" value="Chromosome"/>
</dbReference>
<sequence length="89" mass="9392">MANKDVGRFSPSAASTLLVKIGIGIYIFSLIMRTLGSYLMNWGDGQVGSAKPLGAVVSFLVGEMQALSLPTVATVCIIAAIVIRHCSHR</sequence>
<dbReference type="RefSeq" id="WP_101485862.1">
    <property type="nucleotide sequence ID" value="NZ_CP116394.1"/>
</dbReference>
<keyword evidence="1" id="KW-0472">Membrane</keyword>
<dbReference type="KEGG" id="wne:PIG85_00115"/>
<proteinExistence type="predicted"/>
<gene>
    <name evidence="2" type="ORF">PIG85_00115</name>
</gene>
<feature type="transmembrane region" description="Helical" evidence="1">
    <location>
        <begin position="55"/>
        <end position="83"/>
    </location>
</feature>
<dbReference type="AlphaFoldDB" id="A0AB38XPA1"/>
<accession>A0AB38XPA1</accession>
<protein>
    <submittedName>
        <fullName evidence="2">Uncharacterized protein</fullName>
    </submittedName>
</protein>
<keyword evidence="1" id="KW-1133">Transmembrane helix</keyword>
<evidence type="ECO:0000313" key="2">
    <source>
        <dbReference type="EMBL" id="WCE46085.1"/>
    </source>
</evidence>
<evidence type="ECO:0000256" key="1">
    <source>
        <dbReference type="SAM" id="Phobius"/>
    </source>
</evidence>
<feature type="transmembrane region" description="Helical" evidence="1">
    <location>
        <begin position="12"/>
        <end position="35"/>
    </location>
</feature>
<reference evidence="2" key="1">
    <citation type="submission" date="2023-01" db="EMBL/GenBank/DDBJ databases">
        <title>Comparative Genomic Analysis of the Clinically-Derived Winkia Strain NY0527 Provides Evidence into the Taxonomic Reassignment of Winkia neuii and Characterizes Their Virulence Traits.</title>
        <authorList>
            <person name="Cai X."/>
            <person name="Peng Y."/>
            <person name="Li M."/>
            <person name="Qiu Y."/>
            <person name="Wang Y."/>
            <person name="Xu L."/>
            <person name="Hou Q."/>
        </authorList>
    </citation>
    <scope>NUCLEOTIDE SEQUENCE</scope>
    <source>
        <strain evidence="2">NY0527</strain>
    </source>
</reference>
<organism evidence="2 3">
    <name type="scientific">Winkia neuii subsp. anitrata</name>
    <dbReference type="NCBI Taxonomy" id="29318"/>
    <lineage>
        <taxon>Bacteria</taxon>
        <taxon>Bacillati</taxon>
        <taxon>Actinomycetota</taxon>
        <taxon>Actinomycetes</taxon>
        <taxon>Actinomycetales</taxon>
        <taxon>Actinomycetaceae</taxon>
        <taxon>Winkia</taxon>
    </lineage>
</organism>
<evidence type="ECO:0000313" key="3">
    <source>
        <dbReference type="Proteomes" id="UP001211044"/>
    </source>
</evidence>
<dbReference type="EMBL" id="CP116394">
    <property type="protein sequence ID" value="WCE46085.1"/>
    <property type="molecule type" value="Genomic_DNA"/>
</dbReference>
<name>A0AB38XPA1_9ACTO</name>
<keyword evidence="1" id="KW-0812">Transmembrane</keyword>